<accession>A0A0F9B8N7</accession>
<reference evidence="1" key="1">
    <citation type="journal article" date="2015" name="Nature">
        <title>Complex archaea that bridge the gap between prokaryotes and eukaryotes.</title>
        <authorList>
            <person name="Spang A."/>
            <person name="Saw J.H."/>
            <person name="Jorgensen S.L."/>
            <person name="Zaremba-Niedzwiedzka K."/>
            <person name="Martijn J."/>
            <person name="Lind A.E."/>
            <person name="van Eijk R."/>
            <person name="Schleper C."/>
            <person name="Guy L."/>
            <person name="Ettema T.J."/>
        </authorList>
    </citation>
    <scope>NUCLEOTIDE SEQUENCE</scope>
</reference>
<dbReference type="InterPro" id="IPR058240">
    <property type="entry name" value="rSAM_sf"/>
</dbReference>
<dbReference type="EMBL" id="LAZR01038929">
    <property type="protein sequence ID" value="KKL18284.1"/>
    <property type="molecule type" value="Genomic_DNA"/>
</dbReference>
<sequence length="305" mass="35824">MNDSKIFRDTLFIDMKYIILYRKLGYIEINPDIFSFDYRDITIIIESENQLFIFKNNSYQLKEYKDFVLLECIDRLLRKGYNATNILIYYDNFHLSVIKDNQILFNVLVSGWDDYENLISTYSHRSENIIALYSSQLSGGLVDFISTIYKHDHVYNSGIFEKNTNLNDFNLTHEKSSIIYPEEFEDNNDILKKYRKPQSTKTIDNAIYVLKSMGINIIPNIIIGLPGETLHTYVETYKWILNNRHKFLMLNITNFVPYAGTEAAIGMTKEISDENQTVTPRSYHTKEETFTTSVFTHLLFELGME</sequence>
<comment type="caution">
    <text evidence="1">The sequence shown here is derived from an EMBL/GenBank/DDBJ whole genome shotgun (WGS) entry which is preliminary data.</text>
</comment>
<feature type="non-terminal residue" evidence="1">
    <location>
        <position position="305"/>
    </location>
</feature>
<organism evidence="1">
    <name type="scientific">marine sediment metagenome</name>
    <dbReference type="NCBI Taxonomy" id="412755"/>
    <lineage>
        <taxon>unclassified sequences</taxon>
        <taxon>metagenomes</taxon>
        <taxon>ecological metagenomes</taxon>
    </lineage>
</organism>
<protein>
    <submittedName>
        <fullName evidence="1">Uncharacterized protein</fullName>
    </submittedName>
</protein>
<gene>
    <name evidence="1" type="ORF">LCGC14_2477050</name>
</gene>
<proteinExistence type="predicted"/>
<name>A0A0F9B8N7_9ZZZZ</name>
<dbReference type="AlphaFoldDB" id="A0A0F9B8N7"/>
<dbReference type="SUPFAM" id="SSF102114">
    <property type="entry name" value="Radical SAM enzymes"/>
    <property type="match status" value="1"/>
</dbReference>
<dbReference type="Gene3D" id="3.30.750.200">
    <property type="match status" value="1"/>
</dbReference>
<evidence type="ECO:0000313" key="1">
    <source>
        <dbReference type="EMBL" id="KKL18284.1"/>
    </source>
</evidence>